<feature type="domain" description="CBF1-interacting co-repressor CIR N-terminal" evidence="3">
    <location>
        <begin position="13"/>
        <end position="49"/>
    </location>
</feature>
<evidence type="ECO:0000313" key="4">
    <source>
        <dbReference type="EMBL" id="KAJ3642147.1"/>
    </source>
</evidence>
<dbReference type="InterPro" id="IPR019339">
    <property type="entry name" value="CIR_N_dom"/>
</dbReference>
<feature type="region of interest" description="Disordered" evidence="2">
    <location>
        <begin position="220"/>
        <end position="280"/>
    </location>
</feature>
<evidence type="ECO:0000259" key="3">
    <source>
        <dbReference type="SMART" id="SM01083"/>
    </source>
</evidence>
<gene>
    <name evidence="4" type="ORF">Zmor_024956</name>
</gene>
<dbReference type="InterPro" id="IPR040014">
    <property type="entry name" value="CIR1"/>
</dbReference>
<keyword evidence="1" id="KW-0175">Coiled coil</keyword>
<dbReference type="Pfam" id="PF10197">
    <property type="entry name" value="Cir_N"/>
    <property type="match status" value="1"/>
</dbReference>
<accession>A0AA38HSZ2</accession>
<dbReference type="AlphaFoldDB" id="A0AA38HSZ2"/>
<feature type="coiled-coil region" evidence="1">
    <location>
        <begin position="25"/>
        <end position="56"/>
    </location>
</feature>
<dbReference type="GO" id="GO:0003714">
    <property type="term" value="F:transcription corepressor activity"/>
    <property type="evidence" value="ECO:0007669"/>
    <property type="project" value="InterPro"/>
</dbReference>
<dbReference type="Proteomes" id="UP001168821">
    <property type="component" value="Unassembled WGS sequence"/>
</dbReference>
<reference evidence="4" key="1">
    <citation type="journal article" date="2023" name="G3 (Bethesda)">
        <title>Whole genome assemblies of Zophobas morio and Tenebrio molitor.</title>
        <authorList>
            <person name="Kaur S."/>
            <person name="Stinson S.A."/>
            <person name="diCenzo G.C."/>
        </authorList>
    </citation>
    <scope>NUCLEOTIDE SEQUENCE</scope>
    <source>
        <strain evidence="4">QUZm001</strain>
    </source>
</reference>
<evidence type="ECO:0000256" key="2">
    <source>
        <dbReference type="SAM" id="MobiDB-lite"/>
    </source>
</evidence>
<dbReference type="GO" id="GO:0005634">
    <property type="term" value="C:nucleus"/>
    <property type="evidence" value="ECO:0007669"/>
    <property type="project" value="TreeGrafter"/>
</dbReference>
<protein>
    <recommendedName>
        <fullName evidence="3">CBF1-interacting co-repressor CIR N-terminal domain-containing protein</fullName>
    </recommendedName>
</protein>
<dbReference type="PANTHER" id="PTHR13151:SF2">
    <property type="entry name" value="COREPRESSOR INTERACTING WITH RBPJ 1"/>
    <property type="match status" value="1"/>
</dbReference>
<organism evidence="4 5">
    <name type="scientific">Zophobas morio</name>
    <dbReference type="NCBI Taxonomy" id="2755281"/>
    <lineage>
        <taxon>Eukaryota</taxon>
        <taxon>Metazoa</taxon>
        <taxon>Ecdysozoa</taxon>
        <taxon>Arthropoda</taxon>
        <taxon>Hexapoda</taxon>
        <taxon>Insecta</taxon>
        <taxon>Pterygota</taxon>
        <taxon>Neoptera</taxon>
        <taxon>Endopterygota</taxon>
        <taxon>Coleoptera</taxon>
        <taxon>Polyphaga</taxon>
        <taxon>Cucujiformia</taxon>
        <taxon>Tenebrionidae</taxon>
        <taxon>Zophobas</taxon>
    </lineage>
</organism>
<evidence type="ECO:0000313" key="5">
    <source>
        <dbReference type="Proteomes" id="UP001168821"/>
    </source>
</evidence>
<dbReference type="SMART" id="SM01083">
    <property type="entry name" value="Cir_N"/>
    <property type="match status" value="1"/>
</dbReference>
<feature type="compositionally biased region" description="Basic and acidic residues" evidence="2">
    <location>
        <begin position="79"/>
        <end position="90"/>
    </location>
</feature>
<dbReference type="PANTHER" id="PTHR13151">
    <property type="entry name" value="CBF1 INTERACTING COREPRESSOR CIR"/>
    <property type="match status" value="1"/>
</dbReference>
<keyword evidence="5" id="KW-1185">Reference proteome</keyword>
<name>A0AA38HSZ2_9CUCU</name>
<comment type="caution">
    <text evidence="4">The sequence shown here is derived from an EMBL/GenBank/DDBJ whole genome shotgun (WGS) entry which is preliminary data.</text>
</comment>
<dbReference type="EMBL" id="JALNTZ010000008">
    <property type="protein sequence ID" value="KAJ3642147.1"/>
    <property type="molecule type" value="Genomic_DNA"/>
</dbReference>
<proteinExistence type="predicted"/>
<evidence type="ECO:0000256" key="1">
    <source>
        <dbReference type="SAM" id="Coils"/>
    </source>
</evidence>
<sequence>MGKGFNNYMCKKFFHPASRDNLKRVWMAEQKADAYKKKQEELRQQYEKEQDLHDNKAMLSKESKDKLSINFMYEPPPGARKEREREDNEPEYKFEWQRKYNAPRESYCKGDQEIRDQPFGIQVRNVRCIKCHKWGHINTDKECPMYSLSTSVARSLESASIMDQKSLVEQMKEDGLAIKKQYLNNTGTANYDYIPNEEENSAVSFIKSLSKKQKKALLKKLEKLEKGAKKEKKRRDSSSSEEDRRRDRKKHSRNDDDDDRRNKKRKSDSSDYENRKKRRS</sequence>
<feature type="region of interest" description="Disordered" evidence="2">
    <location>
        <begin position="69"/>
        <end position="90"/>
    </location>
</feature>
<feature type="compositionally biased region" description="Basic and acidic residues" evidence="2">
    <location>
        <begin position="220"/>
        <end position="245"/>
    </location>
</feature>